<feature type="non-terminal residue" evidence="6">
    <location>
        <position position="164"/>
    </location>
</feature>
<accession>A0ABM1F7J9</accession>
<dbReference type="Pfam" id="PF00067">
    <property type="entry name" value="p450"/>
    <property type="match status" value="1"/>
</dbReference>
<dbReference type="GeneID" id="106820416"/>
<keyword evidence="4" id="KW-0560">Oxidoreductase</keyword>
<keyword evidence="4" id="KW-0408">Iron</keyword>
<keyword evidence="5" id="KW-1185">Reference proteome</keyword>
<dbReference type="InterPro" id="IPR017972">
    <property type="entry name" value="Cyt_P450_CS"/>
</dbReference>
<dbReference type="RefSeq" id="XP_014680420.1">
    <property type="nucleotide sequence ID" value="XM_014824934.1"/>
</dbReference>
<dbReference type="InterPro" id="IPR036396">
    <property type="entry name" value="Cyt_P450_sf"/>
</dbReference>
<feature type="non-terminal residue" evidence="6">
    <location>
        <position position="1"/>
    </location>
</feature>
<dbReference type="PRINTS" id="PR00385">
    <property type="entry name" value="P450"/>
</dbReference>
<sequence length="164" mass="18738">HETTANVLSWMWYLLSQSPDVEKKLHNELDRELAGATPTFSDIAKLPYTRAILDETMRLYPPVPILARQSRGEDSINGKHIPPKSNMLVVPWLIQRHSLYWDQPDHFIPERFMPGAPKPHKFTYIPFSAGPRVCPGKAFGINESVLVFAILAQHYRAETTGNYQ</sequence>
<keyword evidence="3 4" id="KW-0503">Monooxygenase</keyword>
<dbReference type="InterPro" id="IPR002401">
    <property type="entry name" value="Cyt_P450_E_grp-I"/>
</dbReference>
<proteinExistence type="inferred from homology"/>
<comment type="similarity">
    <text evidence="2 4">Belongs to the cytochrome P450 family.</text>
</comment>
<dbReference type="PANTHER" id="PTHR24305">
    <property type="entry name" value="CYTOCHROME P450"/>
    <property type="match status" value="1"/>
</dbReference>
<dbReference type="PROSITE" id="PS00086">
    <property type="entry name" value="CYTOCHROME_P450"/>
    <property type="match status" value="1"/>
</dbReference>
<evidence type="ECO:0000256" key="2">
    <source>
        <dbReference type="ARBA" id="ARBA00010617"/>
    </source>
</evidence>
<evidence type="ECO:0000256" key="3">
    <source>
        <dbReference type="ARBA" id="ARBA00023033"/>
    </source>
</evidence>
<dbReference type="PANTHER" id="PTHR24305:SF166">
    <property type="entry name" value="CYTOCHROME P450 12A4, MITOCHONDRIAL-RELATED"/>
    <property type="match status" value="1"/>
</dbReference>
<reference evidence="6" key="1">
    <citation type="submission" date="2025-08" db="UniProtKB">
        <authorList>
            <consortium name="RefSeq"/>
        </authorList>
    </citation>
    <scope>IDENTIFICATION</scope>
</reference>
<evidence type="ECO:0000256" key="4">
    <source>
        <dbReference type="RuleBase" id="RU000461"/>
    </source>
</evidence>
<name>A0ABM1F7J9_PRICU</name>
<keyword evidence="4" id="KW-0479">Metal-binding</keyword>
<evidence type="ECO:0000256" key="1">
    <source>
        <dbReference type="ARBA" id="ARBA00001971"/>
    </source>
</evidence>
<keyword evidence="4" id="KW-0349">Heme</keyword>
<dbReference type="SUPFAM" id="SSF48264">
    <property type="entry name" value="Cytochrome P450"/>
    <property type="match status" value="1"/>
</dbReference>
<dbReference type="PRINTS" id="PR00463">
    <property type="entry name" value="EP450I"/>
</dbReference>
<dbReference type="Proteomes" id="UP000695022">
    <property type="component" value="Unplaced"/>
</dbReference>
<comment type="cofactor">
    <cofactor evidence="1">
        <name>heme</name>
        <dbReference type="ChEBI" id="CHEBI:30413"/>
    </cofactor>
</comment>
<protein>
    <submittedName>
        <fullName evidence="6">Protein LUTEIN DEFICIENT 5, chloroplastic-like</fullName>
    </submittedName>
</protein>
<organism evidence="5 6">
    <name type="scientific">Priapulus caudatus</name>
    <name type="common">Priapulid worm</name>
    <dbReference type="NCBI Taxonomy" id="37621"/>
    <lineage>
        <taxon>Eukaryota</taxon>
        <taxon>Metazoa</taxon>
        <taxon>Ecdysozoa</taxon>
        <taxon>Scalidophora</taxon>
        <taxon>Priapulida</taxon>
        <taxon>Priapulimorpha</taxon>
        <taxon>Priapulimorphida</taxon>
        <taxon>Priapulidae</taxon>
        <taxon>Priapulus</taxon>
    </lineage>
</organism>
<dbReference type="Gene3D" id="1.10.630.10">
    <property type="entry name" value="Cytochrome P450"/>
    <property type="match status" value="1"/>
</dbReference>
<evidence type="ECO:0000313" key="6">
    <source>
        <dbReference type="RefSeq" id="XP_014680420.1"/>
    </source>
</evidence>
<dbReference type="InterPro" id="IPR001128">
    <property type="entry name" value="Cyt_P450"/>
</dbReference>
<dbReference type="InterPro" id="IPR050121">
    <property type="entry name" value="Cytochrome_P450_monoxygenase"/>
</dbReference>
<gene>
    <name evidence="6" type="primary">LOC106820416</name>
</gene>
<evidence type="ECO:0000313" key="5">
    <source>
        <dbReference type="Proteomes" id="UP000695022"/>
    </source>
</evidence>